<dbReference type="HOGENOM" id="CLU_033215_0_0_6"/>
<evidence type="ECO:0000313" key="3">
    <source>
        <dbReference type="Proteomes" id="UP000002425"/>
    </source>
</evidence>
<dbReference type="PANTHER" id="PTHR42941">
    <property type="entry name" value="SLL1037 PROTEIN"/>
    <property type="match status" value="1"/>
</dbReference>
<dbReference type="KEGG" id="pcr:Pcryo_0741"/>
<name>Q1QCS9_PSYCK</name>
<dbReference type="NCBIfam" id="TIGR02122">
    <property type="entry name" value="TRAP_TAXI"/>
    <property type="match status" value="1"/>
</dbReference>
<dbReference type="PANTHER" id="PTHR42941:SF1">
    <property type="entry name" value="SLL1037 PROTEIN"/>
    <property type="match status" value="1"/>
</dbReference>
<dbReference type="EMBL" id="CP000323">
    <property type="protein sequence ID" value="ABE74524.1"/>
    <property type="molecule type" value="Genomic_DNA"/>
</dbReference>
<organism evidence="2 3">
    <name type="scientific">Psychrobacter cryohalolentis (strain ATCC BAA-1226 / DSM 17306 / VKM B-2378 / K5)</name>
    <dbReference type="NCBI Taxonomy" id="335284"/>
    <lineage>
        <taxon>Bacteria</taxon>
        <taxon>Pseudomonadati</taxon>
        <taxon>Pseudomonadota</taxon>
        <taxon>Gammaproteobacteria</taxon>
        <taxon>Moraxellales</taxon>
        <taxon>Moraxellaceae</taxon>
        <taxon>Psychrobacter</taxon>
    </lineage>
</organism>
<feature type="signal peptide" evidence="1">
    <location>
        <begin position="1"/>
        <end position="22"/>
    </location>
</feature>
<dbReference type="PROSITE" id="PS51257">
    <property type="entry name" value="PROKAR_LIPOPROTEIN"/>
    <property type="match status" value="1"/>
</dbReference>
<dbReference type="CDD" id="cd13567">
    <property type="entry name" value="PBP2_TtGluBP"/>
    <property type="match status" value="1"/>
</dbReference>
<proteinExistence type="predicted"/>
<dbReference type="AlphaFoldDB" id="Q1QCS9"/>
<keyword evidence="1" id="KW-0732">Signal</keyword>
<dbReference type="STRING" id="335284.Pcryo_0741"/>
<keyword evidence="2" id="KW-0675">Receptor</keyword>
<dbReference type="eggNOG" id="COG2358">
    <property type="taxonomic scope" value="Bacteria"/>
</dbReference>
<dbReference type="Pfam" id="PF16868">
    <property type="entry name" value="NMT1_3"/>
    <property type="match status" value="1"/>
</dbReference>
<sequence length="348" mass="36534">MKSIYKLPLLAAMIAASMTMVACSDKAPADSAATDGATADSATADTTTDTAATANDKLETKFVTIATGGASGPYNIIGTSLAEIYAKTFGVNAKTQTTGASVENVNLLTQGKVDMVLALSDVVTDAVEGKNDFKAPIANIQQIAVLYPNVIQLVASEKSGIKNIEDLKGKRIAVGDQGSGTEVNARTLLEGFGITYDDVKVDYLGFADAADAMKAGKIEAAFFSSGLPNSSLLELEQGIKLQLVTINQDKLKKIIETKPYFKTFEIPAGTYGNAAAIPTTAVMNALLVRSDISEDDGYKLTKALFENLDGLKNAHQAASDISLETAQVGMVAPIHPGAKKYYDEKAAK</sequence>
<dbReference type="InterPro" id="IPR011852">
    <property type="entry name" value="TRAP_TAXI"/>
</dbReference>
<gene>
    <name evidence="2" type="ordered locus">Pcryo_0741</name>
</gene>
<feature type="chain" id="PRO_5004195573" evidence="1">
    <location>
        <begin position="23"/>
        <end position="348"/>
    </location>
</feature>
<evidence type="ECO:0000313" key="2">
    <source>
        <dbReference type="EMBL" id="ABE74524.1"/>
    </source>
</evidence>
<dbReference type="Proteomes" id="UP000002425">
    <property type="component" value="Chromosome"/>
</dbReference>
<evidence type="ECO:0000256" key="1">
    <source>
        <dbReference type="SAM" id="SignalP"/>
    </source>
</evidence>
<accession>Q1QCS9</accession>
<keyword evidence="3" id="KW-1185">Reference proteome</keyword>
<dbReference type="RefSeq" id="WP_011513091.1">
    <property type="nucleotide sequence ID" value="NC_007969.1"/>
</dbReference>
<reference evidence="2" key="1">
    <citation type="submission" date="2006-03" db="EMBL/GenBank/DDBJ databases">
        <title>Complete sequence of chromosome of Psychrobacter cryohalolentis K5.</title>
        <authorList>
            <consortium name="US DOE Joint Genome Institute"/>
            <person name="Copeland A."/>
            <person name="Lucas S."/>
            <person name="Lapidus A."/>
            <person name="Barry K."/>
            <person name="Detter J.C."/>
            <person name="Glavina del Rio T."/>
            <person name="Hammon N."/>
            <person name="Israni S."/>
            <person name="Dalin E."/>
            <person name="Tice H."/>
            <person name="Pitluck S."/>
            <person name="Brettin T."/>
            <person name="Bruce D."/>
            <person name="Han C."/>
            <person name="Tapia R."/>
            <person name="Sims D.R."/>
            <person name="Gilna P."/>
            <person name="Schmutz J."/>
            <person name="Larimer F."/>
            <person name="Land M."/>
            <person name="Hauser L."/>
            <person name="Kyrpides N."/>
            <person name="Kim E."/>
            <person name="Richardson P."/>
        </authorList>
    </citation>
    <scope>NUCLEOTIDE SEQUENCE</scope>
    <source>
        <strain evidence="2">K5</strain>
    </source>
</reference>
<dbReference type="Gene3D" id="3.40.190.10">
    <property type="entry name" value="Periplasmic binding protein-like II"/>
    <property type="match status" value="2"/>
</dbReference>
<dbReference type="SUPFAM" id="SSF53850">
    <property type="entry name" value="Periplasmic binding protein-like II"/>
    <property type="match status" value="1"/>
</dbReference>
<protein>
    <submittedName>
        <fullName evidence="2">TRAP transporter solute receptor, TAXI family</fullName>
    </submittedName>
</protein>